<dbReference type="Pfam" id="PF03693">
    <property type="entry name" value="ParD_antitoxin"/>
    <property type="match status" value="1"/>
</dbReference>
<dbReference type="NCBIfam" id="TIGR02606">
    <property type="entry name" value="antidote_CC2985"/>
    <property type="match status" value="1"/>
</dbReference>
<accession>A0A2W5RZV5</accession>
<dbReference type="InterPro" id="IPR010985">
    <property type="entry name" value="Ribbon_hlx_hlx"/>
</dbReference>
<dbReference type="AlphaFoldDB" id="A0A2W5RZV5"/>
<dbReference type="InterPro" id="IPR022789">
    <property type="entry name" value="ParD"/>
</dbReference>
<comment type="similarity">
    <text evidence="1">Belongs to the ParD antitoxin family.</text>
</comment>
<reference evidence="3 4" key="1">
    <citation type="submission" date="2017-08" db="EMBL/GenBank/DDBJ databases">
        <title>Infants hospitalized years apart are colonized by the same room-sourced microbial strains.</title>
        <authorList>
            <person name="Brooks B."/>
            <person name="Olm M.R."/>
            <person name="Firek B.A."/>
            <person name="Baker R."/>
            <person name="Thomas B.C."/>
            <person name="Morowitz M.J."/>
            <person name="Banfield J.F."/>
        </authorList>
    </citation>
    <scope>NUCLEOTIDE SEQUENCE [LARGE SCALE GENOMIC DNA]</scope>
    <source>
        <strain evidence="3">S2_003_000_R2_11</strain>
    </source>
</reference>
<dbReference type="Proteomes" id="UP000248975">
    <property type="component" value="Unassembled WGS sequence"/>
</dbReference>
<proteinExistence type="inferred from homology"/>
<organism evidence="3 4">
    <name type="scientific">Cereibacter sphaeroides</name>
    <name type="common">Rhodobacter sphaeroides</name>
    <dbReference type="NCBI Taxonomy" id="1063"/>
    <lineage>
        <taxon>Bacteria</taxon>
        <taxon>Pseudomonadati</taxon>
        <taxon>Pseudomonadota</taxon>
        <taxon>Alphaproteobacteria</taxon>
        <taxon>Rhodobacterales</taxon>
        <taxon>Paracoccaceae</taxon>
        <taxon>Cereibacter</taxon>
    </lineage>
</organism>
<gene>
    <name evidence="3" type="ORF">DI533_16680</name>
</gene>
<dbReference type="PANTHER" id="PTHR36582:SF2">
    <property type="entry name" value="ANTITOXIN PARD"/>
    <property type="match status" value="1"/>
</dbReference>
<dbReference type="PANTHER" id="PTHR36582">
    <property type="entry name" value="ANTITOXIN PARD"/>
    <property type="match status" value="1"/>
</dbReference>
<dbReference type="GO" id="GO:0006355">
    <property type="term" value="P:regulation of DNA-templated transcription"/>
    <property type="evidence" value="ECO:0007669"/>
    <property type="project" value="InterPro"/>
</dbReference>
<keyword evidence="2" id="KW-1277">Toxin-antitoxin system</keyword>
<protein>
    <submittedName>
        <fullName evidence="3">Type II toxin-antitoxin system ParD family antitoxin</fullName>
    </submittedName>
</protein>
<evidence type="ECO:0000313" key="3">
    <source>
        <dbReference type="EMBL" id="PZQ96208.1"/>
    </source>
</evidence>
<comment type="caution">
    <text evidence="3">The sequence shown here is derived from an EMBL/GenBank/DDBJ whole genome shotgun (WGS) entry which is preliminary data.</text>
</comment>
<dbReference type="SUPFAM" id="SSF47598">
    <property type="entry name" value="Ribbon-helix-helix"/>
    <property type="match status" value="1"/>
</dbReference>
<name>A0A2W5RZV5_CERSP</name>
<evidence type="ECO:0000313" key="4">
    <source>
        <dbReference type="Proteomes" id="UP000248975"/>
    </source>
</evidence>
<evidence type="ECO:0000256" key="2">
    <source>
        <dbReference type="ARBA" id="ARBA00022649"/>
    </source>
</evidence>
<dbReference type="EMBL" id="QFQS01000004">
    <property type="protein sequence ID" value="PZQ96208.1"/>
    <property type="molecule type" value="Genomic_DNA"/>
</dbReference>
<dbReference type="InterPro" id="IPR038296">
    <property type="entry name" value="ParD_sf"/>
</dbReference>
<evidence type="ECO:0000256" key="1">
    <source>
        <dbReference type="ARBA" id="ARBA00008580"/>
    </source>
</evidence>
<sequence>MISADLGPQLESFVAKLVETGRYNSKSEVLREGIRLIQEREARLTVLDQALARGIADAEAGRVKPLVNVVARLEAKYQGAGHTHE</sequence>
<dbReference type="Gene3D" id="6.10.10.120">
    <property type="entry name" value="Antitoxin ParD1-like"/>
    <property type="match status" value="1"/>
</dbReference>